<dbReference type="InterPro" id="IPR036412">
    <property type="entry name" value="HAD-like_sf"/>
</dbReference>
<comment type="similarity">
    <text evidence="1">Belongs to the HAD-like hydrolase superfamily.</text>
</comment>
<keyword evidence="2" id="KW-0378">Hydrolase</keyword>
<dbReference type="EMBL" id="QMDX01000015">
    <property type="protein sequence ID" value="TSD09237.1"/>
    <property type="molecule type" value="Genomic_DNA"/>
</dbReference>
<dbReference type="PANTHER" id="PTHR43434:SF1">
    <property type="entry name" value="PHOSPHOGLYCOLATE PHOSPHATASE"/>
    <property type="match status" value="1"/>
</dbReference>
<dbReference type="NCBIfam" id="TIGR01509">
    <property type="entry name" value="HAD-SF-IA-v3"/>
    <property type="match status" value="1"/>
</dbReference>
<evidence type="ECO:0000313" key="2">
    <source>
        <dbReference type="EMBL" id="TSD09237.1"/>
    </source>
</evidence>
<dbReference type="NCBIfam" id="TIGR01549">
    <property type="entry name" value="HAD-SF-IA-v1"/>
    <property type="match status" value="1"/>
</dbReference>
<dbReference type="InterPro" id="IPR006439">
    <property type="entry name" value="HAD-SF_hydro_IA"/>
</dbReference>
<keyword evidence="3" id="KW-1185">Reference proteome</keyword>
<dbReference type="PANTHER" id="PTHR43434">
    <property type="entry name" value="PHOSPHOGLYCOLATE PHOSPHATASE"/>
    <property type="match status" value="1"/>
</dbReference>
<sequence>MTGSINTPYDAIVFDNDGVVVEPTDRTHIVDGVQRAFREFGHDPGRDHAEWSVATGVGPAGLVGDLPLDPVALWEAREDAVATAQKKATRAGGKGIYDDIEVLSRLDAPLGLVSNNQAETVRFLLEYHDLRGFETSYGREHTVAGAARRKPRPYYLERALEDLGCEPEAALYVGDSEKDIVAAHRAGMESAFLRRNHVADVSLSVGPTFEMRDLYGLVDAISTQG</sequence>
<dbReference type="OrthoDB" id="115864at2157"/>
<evidence type="ECO:0000313" key="3">
    <source>
        <dbReference type="Proteomes" id="UP000319894"/>
    </source>
</evidence>
<dbReference type="SUPFAM" id="SSF56784">
    <property type="entry name" value="HAD-like"/>
    <property type="match status" value="1"/>
</dbReference>
<dbReference type="Gene3D" id="3.40.50.1000">
    <property type="entry name" value="HAD superfamily/HAD-like"/>
    <property type="match status" value="1"/>
</dbReference>
<accession>A0A554MVT5</accession>
<protein>
    <submittedName>
        <fullName evidence="2">HAD family hydrolase</fullName>
    </submittedName>
</protein>
<dbReference type="SFLD" id="SFLDG01129">
    <property type="entry name" value="C1.5:_HAD__Beta-PGM__Phosphata"/>
    <property type="match status" value="1"/>
</dbReference>
<name>A0A554MVT5_9EURY</name>
<dbReference type="GO" id="GO:0008967">
    <property type="term" value="F:phosphoglycolate phosphatase activity"/>
    <property type="evidence" value="ECO:0007669"/>
    <property type="project" value="TreeGrafter"/>
</dbReference>
<reference evidence="2 3" key="1">
    <citation type="submission" date="2018-06" db="EMBL/GenBank/DDBJ databases">
        <title>Natronomonas sp. F16-60 a new haloarchaeon isolated from a solar saltern of Isla Cristina, Huelva, Spain.</title>
        <authorList>
            <person name="Duran-Viseras A."/>
            <person name="Sanchez-Porro C."/>
            <person name="Ventosa A."/>
        </authorList>
    </citation>
    <scope>NUCLEOTIDE SEQUENCE [LARGE SCALE GENOMIC DNA]</scope>
    <source>
        <strain evidence="2 3">F16-60</strain>
    </source>
</reference>
<gene>
    <name evidence="2" type="ORF">DP107_16640</name>
</gene>
<dbReference type="SFLD" id="SFLDS00003">
    <property type="entry name" value="Haloacid_Dehalogenase"/>
    <property type="match status" value="1"/>
</dbReference>
<dbReference type="RefSeq" id="WP_144263255.1">
    <property type="nucleotide sequence ID" value="NZ_QMDX01000015.1"/>
</dbReference>
<proteinExistence type="inferred from homology"/>
<evidence type="ECO:0000256" key="1">
    <source>
        <dbReference type="ARBA" id="ARBA00007958"/>
    </source>
</evidence>
<comment type="caution">
    <text evidence="2">The sequence shown here is derived from an EMBL/GenBank/DDBJ whole genome shotgun (WGS) entry which is preliminary data.</text>
</comment>
<organism evidence="2 3">
    <name type="scientific">Haloglomus irregulare</name>
    <dbReference type="NCBI Taxonomy" id="2234134"/>
    <lineage>
        <taxon>Archaea</taxon>
        <taxon>Methanobacteriati</taxon>
        <taxon>Methanobacteriota</taxon>
        <taxon>Stenosarchaea group</taxon>
        <taxon>Halobacteria</taxon>
        <taxon>Halobacteriales</taxon>
        <taxon>Natronomonadaceae</taxon>
        <taxon>Haloglomus</taxon>
    </lineage>
</organism>
<dbReference type="InterPro" id="IPR023214">
    <property type="entry name" value="HAD_sf"/>
</dbReference>
<dbReference type="InterPro" id="IPR050155">
    <property type="entry name" value="HAD-like_hydrolase_sf"/>
</dbReference>
<dbReference type="GO" id="GO:0006281">
    <property type="term" value="P:DNA repair"/>
    <property type="evidence" value="ECO:0007669"/>
    <property type="project" value="TreeGrafter"/>
</dbReference>
<dbReference type="Proteomes" id="UP000319894">
    <property type="component" value="Unassembled WGS sequence"/>
</dbReference>
<dbReference type="Pfam" id="PF00702">
    <property type="entry name" value="Hydrolase"/>
    <property type="match status" value="1"/>
</dbReference>
<dbReference type="InParanoid" id="A0A554MVT5"/>
<dbReference type="AlphaFoldDB" id="A0A554MVT5"/>